<keyword evidence="2" id="KW-0813">Transport</keyword>
<feature type="transmembrane region" description="Helical" evidence="7">
    <location>
        <begin position="398"/>
        <end position="415"/>
    </location>
</feature>
<feature type="transmembrane region" description="Helical" evidence="7">
    <location>
        <begin position="300"/>
        <end position="319"/>
    </location>
</feature>
<dbReference type="Pfam" id="PF07690">
    <property type="entry name" value="MFS_1"/>
    <property type="match status" value="1"/>
</dbReference>
<evidence type="ECO:0000256" key="1">
    <source>
        <dbReference type="ARBA" id="ARBA00004651"/>
    </source>
</evidence>
<dbReference type="PRINTS" id="PR01036">
    <property type="entry name" value="TCRTETB"/>
</dbReference>
<feature type="transmembrane region" description="Helical" evidence="7">
    <location>
        <begin position="435"/>
        <end position="456"/>
    </location>
</feature>
<feature type="transmembrane region" description="Helical" evidence="7">
    <location>
        <begin position="12"/>
        <end position="32"/>
    </location>
</feature>
<dbReference type="PANTHER" id="PTHR23501">
    <property type="entry name" value="MAJOR FACILITATOR SUPERFAMILY"/>
    <property type="match status" value="1"/>
</dbReference>
<dbReference type="InterPro" id="IPR020846">
    <property type="entry name" value="MFS_dom"/>
</dbReference>
<feature type="transmembrane region" description="Helical" evidence="7">
    <location>
        <begin position="331"/>
        <end position="349"/>
    </location>
</feature>
<feature type="domain" description="Major facilitator superfamily (MFS) profile" evidence="8">
    <location>
        <begin position="10"/>
        <end position="458"/>
    </location>
</feature>
<feature type="compositionally biased region" description="Basic and acidic residues" evidence="6">
    <location>
        <begin position="459"/>
        <end position="471"/>
    </location>
</feature>
<sequence length="482" mass="52227">MQNVHSRRNITIALFVVTFLAAIEGTIVGTAMPSITKELYGVQQYSWIISIYLLAVVITTPIYGKLADLYGRKKILIAGAGIFLLGSMLSGIAGSMDQLIWFRAVQGLGAGALTTLPYTIIGDMYDFERRAKVQGWLASIWGIAGITGPLFGGLLVDFVSWRAIFYMNLPFGIVALYLLSVSMKSVTERKKRYIDYPGIIAFTIGMYAFLYAMSLLRGDEGGTTSVVEIGLWFAGSALFLLLFAWIERRSPEPIIPIQLFRHSIINMANASGFVLCVIMVVIVFYVPLWIQGVGEKSATYSGMAMIPLSITWPLGSILAGNYISRIGLKRICLAAACLLLLGTIGFTFIHASSPILVIVLCTAVVGLSFGLIFTSLTVAVTSAVGWEMRGAATAGHNFVRTLGQTIGITLFGLLLHTGEANLIEPQVLEESLHGIFLWVAGLSVAIMLLATLMPNIRRDEDNNTSKHDRPIGENAAGTGKAH</sequence>
<evidence type="ECO:0000313" key="9">
    <source>
        <dbReference type="EMBL" id="MFD0959612.1"/>
    </source>
</evidence>
<dbReference type="Proteomes" id="UP001596989">
    <property type="component" value="Unassembled WGS sequence"/>
</dbReference>
<dbReference type="EMBL" id="JBHTJZ010000009">
    <property type="protein sequence ID" value="MFD0959612.1"/>
    <property type="molecule type" value="Genomic_DNA"/>
</dbReference>
<keyword evidence="10" id="KW-1185">Reference proteome</keyword>
<dbReference type="PROSITE" id="PS50850">
    <property type="entry name" value="MFS"/>
    <property type="match status" value="1"/>
</dbReference>
<evidence type="ECO:0000256" key="3">
    <source>
        <dbReference type="ARBA" id="ARBA00022692"/>
    </source>
</evidence>
<dbReference type="Gene3D" id="1.20.1720.10">
    <property type="entry name" value="Multidrug resistance protein D"/>
    <property type="match status" value="1"/>
</dbReference>
<reference evidence="10" key="1">
    <citation type="journal article" date="2019" name="Int. J. Syst. Evol. Microbiol.">
        <title>The Global Catalogue of Microorganisms (GCM) 10K type strain sequencing project: providing services to taxonomists for standard genome sequencing and annotation.</title>
        <authorList>
            <consortium name="The Broad Institute Genomics Platform"/>
            <consortium name="The Broad Institute Genome Sequencing Center for Infectious Disease"/>
            <person name="Wu L."/>
            <person name="Ma J."/>
        </authorList>
    </citation>
    <scope>NUCLEOTIDE SEQUENCE [LARGE SCALE GENOMIC DNA]</scope>
    <source>
        <strain evidence="10">CCUG 59129</strain>
    </source>
</reference>
<dbReference type="CDD" id="cd17502">
    <property type="entry name" value="MFS_Azr1_MDR_like"/>
    <property type="match status" value="1"/>
</dbReference>
<comment type="caution">
    <text evidence="9">The sequence shown here is derived from an EMBL/GenBank/DDBJ whole genome shotgun (WGS) entry which is preliminary data.</text>
</comment>
<dbReference type="InterPro" id="IPR036259">
    <property type="entry name" value="MFS_trans_sf"/>
</dbReference>
<dbReference type="SUPFAM" id="SSF103473">
    <property type="entry name" value="MFS general substrate transporter"/>
    <property type="match status" value="1"/>
</dbReference>
<evidence type="ECO:0000256" key="4">
    <source>
        <dbReference type="ARBA" id="ARBA00022989"/>
    </source>
</evidence>
<dbReference type="RefSeq" id="WP_377563783.1">
    <property type="nucleotide sequence ID" value="NZ_JBHTJZ010000009.1"/>
</dbReference>
<evidence type="ECO:0000256" key="7">
    <source>
        <dbReference type="SAM" id="Phobius"/>
    </source>
</evidence>
<feature type="transmembrane region" description="Helical" evidence="7">
    <location>
        <begin position="44"/>
        <end position="63"/>
    </location>
</feature>
<gene>
    <name evidence="9" type="ORF">ACFQ2I_09415</name>
</gene>
<dbReference type="InterPro" id="IPR011701">
    <property type="entry name" value="MFS"/>
</dbReference>
<evidence type="ECO:0000313" key="10">
    <source>
        <dbReference type="Proteomes" id="UP001596989"/>
    </source>
</evidence>
<protein>
    <submittedName>
        <fullName evidence="9">MDR family MFS transporter</fullName>
    </submittedName>
</protein>
<evidence type="ECO:0000256" key="6">
    <source>
        <dbReference type="SAM" id="MobiDB-lite"/>
    </source>
</evidence>
<feature type="transmembrane region" description="Helical" evidence="7">
    <location>
        <begin position="163"/>
        <end position="181"/>
    </location>
</feature>
<dbReference type="PANTHER" id="PTHR23501:SF191">
    <property type="entry name" value="VACUOLAR BASIC AMINO ACID TRANSPORTER 4"/>
    <property type="match status" value="1"/>
</dbReference>
<evidence type="ECO:0000259" key="8">
    <source>
        <dbReference type="PROSITE" id="PS50850"/>
    </source>
</evidence>
<feature type="region of interest" description="Disordered" evidence="6">
    <location>
        <begin position="459"/>
        <end position="482"/>
    </location>
</feature>
<proteinExistence type="predicted"/>
<feature type="transmembrane region" description="Helical" evidence="7">
    <location>
        <begin position="75"/>
        <end position="94"/>
    </location>
</feature>
<feature type="transmembrane region" description="Helical" evidence="7">
    <location>
        <begin position="100"/>
        <end position="121"/>
    </location>
</feature>
<keyword evidence="3 7" id="KW-0812">Transmembrane</keyword>
<feature type="transmembrane region" description="Helical" evidence="7">
    <location>
        <begin position="267"/>
        <end position="288"/>
    </location>
</feature>
<keyword evidence="4 7" id="KW-1133">Transmembrane helix</keyword>
<dbReference type="Gene3D" id="1.20.1250.20">
    <property type="entry name" value="MFS general substrate transporter like domains"/>
    <property type="match status" value="1"/>
</dbReference>
<feature type="transmembrane region" description="Helical" evidence="7">
    <location>
        <begin position="355"/>
        <end position="386"/>
    </location>
</feature>
<evidence type="ECO:0000256" key="2">
    <source>
        <dbReference type="ARBA" id="ARBA00022448"/>
    </source>
</evidence>
<evidence type="ECO:0000256" key="5">
    <source>
        <dbReference type="ARBA" id="ARBA00023136"/>
    </source>
</evidence>
<name>A0ABW3HQ07_9BACL</name>
<feature type="transmembrane region" description="Helical" evidence="7">
    <location>
        <begin position="193"/>
        <end position="213"/>
    </location>
</feature>
<comment type="subcellular location">
    <subcellularLocation>
        <location evidence="1">Cell membrane</location>
        <topology evidence="1">Multi-pass membrane protein</topology>
    </subcellularLocation>
</comment>
<organism evidence="9 10">
    <name type="scientific">Paenibacillus chungangensis</name>
    <dbReference type="NCBI Taxonomy" id="696535"/>
    <lineage>
        <taxon>Bacteria</taxon>
        <taxon>Bacillati</taxon>
        <taxon>Bacillota</taxon>
        <taxon>Bacilli</taxon>
        <taxon>Bacillales</taxon>
        <taxon>Paenibacillaceae</taxon>
        <taxon>Paenibacillus</taxon>
    </lineage>
</organism>
<accession>A0ABW3HQ07</accession>
<feature type="transmembrane region" description="Helical" evidence="7">
    <location>
        <begin position="225"/>
        <end position="246"/>
    </location>
</feature>
<keyword evidence="5 7" id="KW-0472">Membrane</keyword>
<feature type="transmembrane region" description="Helical" evidence="7">
    <location>
        <begin position="133"/>
        <end position="151"/>
    </location>
</feature>